<dbReference type="Gene3D" id="3.20.20.10">
    <property type="entry name" value="Alanine racemase"/>
    <property type="match status" value="1"/>
</dbReference>
<reference evidence="4" key="2">
    <citation type="submission" date="2006-01" db="EMBL/GenBank/DDBJ databases">
        <authorList>
            <person name="Lang B.F."/>
            <person name="Burger G."/>
        </authorList>
    </citation>
    <scope>NUCLEOTIDE SEQUENCE</scope>
</reference>
<sequence>KLCWTPQRKTLREIKMSIEKGIAFNVNNYQELHRVASVIAEVGTAHAHVGIRVNPQVGAGTIQAMSTATATSKIGIAMHDVSVSDLVELFRDRAWLRRLHCHGGSQGCSLELMTSGVRRTVDLALTINEELFRRQINVIDIGGGLPVHFDSEEVALTYQQYAAALRATVPEAFDGTF</sequence>
<comment type="cofactor">
    <cofactor evidence="1">
        <name>pyridoxal 5'-phosphate</name>
        <dbReference type="ChEBI" id="CHEBI:597326"/>
    </cofactor>
</comment>
<dbReference type="PANTHER" id="PTHR43727">
    <property type="entry name" value="DIAMINOPIMELATE DECARBOXYLASE"/>
    <property type="match status" value="1"/>
</dbReference>
<evidence type="ECO:0000256" key="2">
    <source>
        <dbReference type="ARBA" id="ARBA00022898"/>
    </source>
</evidence>
<feature type="non-terminal residue" evidence="4">
    <location>
        <position position="1"/>
    </location>
</feature>
<evidence type="ECO:0000259" key="3">
    <source>
        <dbReference type="Pfam" id="PF02784"/>
    </source>
</evidence>
<evidence type="ECO:0000256" key="1">
    <source>
        <dbReference type="ARBA" id="ARBA00001933"/>
    </source>
</evidence>
<keyword evidence="2" id="KW-0663">Pyridoxal phosphate</keyword>
<dbReference type="GO" id="GO:0008836">
    <property type="term" value="F:diaminopimelate decarboxylase activity"/>
    <property type="evidence" value="ECO:0007669"/>
    <property type="project" value="TreeGrafter"/>
</dbReference>
<name>Q27ST1_MALCL</name>
<dbReference type="SUPFAM" id="SSF51419">
    <property type="entry name" value="PLP-binding barrel"/>
    <property type="match status" value="1"/>
</dbReference>
<feature type="domain" description="Orn/DAP/Arg decarboxylase 2 N-terminal" evidence="3">
    <location>
        <begin position="7"/>
        <end position="174"/>
    </location>
</feature>
<dbReference type="GO" id="GO:0009089">
    <property type="term" value="P:lysine biosynthetic process via diaminopimelate"/>
    <property type="evidence" value="ECO:0007669"/>
    <property type="project" value="TreeGrafter"/>
</dbReference>
<dbReference type="Pfam" id="PF02784">
    <property type="entry name" value="Orn_Arg_deC_N"/>
    <property type="match status" value="1"/>
</dbReference>
<protein>
    <submittedName>
        <fullName evidence="4">Decarboxylase</fullName>
    </submittedName>
</protein>
<accession>Q27ST1</accession>
<dbReference type="InterPro" id="IPR022644">
    <property type="entry name" value="De-COase2_N"/>
</dbReference>
<feature type="non-terminal residue" evidence="4">
    <location>
        <position position="177"/>
    </location>
</feature>
<reference evidence="4" key="1">
    <citation type="journal article" date="2006" name="J. Mol. Evol.">
        <title>The frequency of eubacterium-to-eukaryote lateral gene transfers shows significant cross-taxa variation within amoebozoa.</title>
        <authorList>
            <person name="Watkins R.F."/>
            <person name="Gray M.W."/>
        </authorList>
    </citation>
    <scope>NUCLEOTIDE SEQUENCE</scope>
</reference>
<dbReference type="AlphaFoldDB" id="Q27ST1"/>
<organism evidence="4">
    <name type="scientific">Malawimonas californiana</name>
    <name type="common">Flagellated protozoan</name>
    <dbReference type="NCBI Taxonomy" id="221722"/>
    <lineage>
        <taxon>Eukaryota</taxon>
        <taxon>Malawimonadida</taxon>
        <taxon>Malawimonadidae</taxon>
        <taxon>Malawimonas</taxon>
    </lineage>
</organism>
<dbReference type="InterPro" id="IPR029066">
    <property type="entry name" value="PLP-binding_barrel"/>
</dbReference>
<proteinExistence type="evidence at transcript level"/>
<evidence type="ECO:0000313" key="4">
    <source>
        <dbReference type="EMBL" id="ABD46607.1"/>
    </source>
</evidence>
<dbReference type="PANTHER" id="PTHR43727:SF3">
    <property type="entry name" value="GROUP IV DECARBOXYLASE"/>
    <property type="match status" value="1"/>
</dbReference>
<dbReference type="EMBL" id="DQ384277">
    <property type="protein sequence ID" value="ABD46607.1"/>
    <property type="molecule type" value="mRNA"/>
</dbReference>